<name>A0A9Q3E7D9_9BASI</name>
<evidence type="ECO:0000256" key="8">
    <source>
        <dbReference type="ARBA" id="ARBA00022729"/>
    </source>
</evidence>
<evidence type="ECO:0000256" key="11">
    <source>
        <dbReference type="ARBA" id="ARBA00022833"/>
    </source>
</evidence>
<protein>
    <recommendedName>
        <fullName evidence="4">RING-type E3 ubiquitin transferase</fullName>
        <ecNumber evidence="4">2.3.2.27</ecNumber>
    </recommendedName>
</protein>
<sequence length="806" mass="91271">MDINNLSPARHHQPSSFPFLLVTALLFYFFSKSPSTPDPQTRADLRRAFERRKLQVIGLTRWLNSNISIDHDLIKQSDRHSNLTQLPITTSLVYHPNSTFGSKSPSFAQEFINQHLNHIDTHSNIETPHLFWKNITGHIKGNWKWRSESLDWYTPSNHFNPTLNIPLPTNSSTPFNSSYISQRGQFPWSSLASNQSTLSKNKSSFPSSQKIGFNFHESSVKNLKVNASMIRGSMYISADNSKDVLLDIEGIHLLDLGRFYLRAYPSRVYLDTRIHLSSALDIPASFIPAPLINDSLVNPNPPTPQQSQIGEVIVTDLLERMRKAQEMLKKGDIPHDHSERGESDNDSTSNCTFIIYGSLTPLPTTPTQNSESLLEYENSFISPTGASLSIPNPAYPLFQSLMISPNCGLMLETSEMPVLLAPAFWAKGRIYGWYAGAVMGIQCWLLVWQMDSRQSPSSLSRMSYFALVSQIIMDAWTFSSHLTLSVVTNNISSQTLLIPAFFACLNAILFGMRYGTMIRMHTPTNPETTRPNTTENTIGRDTDYVQVLTADSQLPGAYSPLPVTPRARLHRVFANLSNLVAQRPFASVTIIAFLLVSIPFLLYSWQPLILLILYSYWVPQITHNVKHGTSRRGLRKRYVLGTTLCRLFLPLYVWACPTNVLFVEPNPWIWLLSLYSLLQAIILILQDYLGARFFLFGTCFAYEPIWDYHPLKLPYLNDLENGRSNGSEVMPECVICFESIDVLPSSPTMSQDERHSSLARTSEVGLFSRWSYMVPPCHHIAHTKCLENWLAIKSECPVCRRPLPPT</sequence>
<feature type="transmembrane region" description="Helical" evidence="16">
    <location>
        <begin position="637"/>
        <end position="655"/>
    </location>
</feature>
<evidence type="ECO:0000256" key="16">
    <source>
        <dbReference type="SAM" id="Phobius"/>
    </source>
</evidence>
<feature type="transmembrane region" description="Helical" evidence="16">
    <location>
        <begin position="431"/>
        <end position="450"/>
    </location>
</feature>
<feature type="compositionally biased region" description="Basic and acidic residues" evidence="15">
    <location>
        <begin position="329"/>
        <end position="343"/>
    </location>
</feature>
<feature type="transmembrane region" description="Helical" evidence="16">
    <location>
        <begin position="585"/>
        <end position="602"/>
    </location>
</feature>
<dbReference type="InterPro" id="IPR013083">
    <property type="entry name" value="Znf_RING/FYVE/PHD"/>
</dbReference>
<dbReference type="PANTHER" id="PTHR22763">
    <property type="entry name" value="RING ZINC FINGER PROTEIN"/>
    <property type="match status" value="1"/>
</dbReference>
<dbReference type="GO" id="GO:0043161">
    <property type="term" value="P:proteasome-mediated ubiquitin-dependent protein catabolic process"/>
    <property type="evidence" value="ECO:0007669"/>
    <property type="project" value="TreeGrafter"/>
</dbReference>
<reference evidence="19" key="1">
    <citation type="submission" date="2021-03" db="EMBL/GenBank/DDBJ databases">
        <title>Draft genome sequence of rust myrtle Austropuccinia psidii MF-1, a brazilian biotype.</title>
        <authorList>
            <person name="Quecine M.C."/>
            <person name="Pachon D.M.R."/>
            <person name="Bonatelli M.L."/>
            <person name="Correr F.H."/>
            <person name="Franceschini L.M."/>
            <person name="Leite T.F."/>
            <person name="Margarido G.R.A."/>
            <person name="Almeida C.A."/>
            <person name="Ferrarezi J.A."/>
            <person name="Labate C.A."/>
        </authorList>
    </citation>
    <scope>NUCLEOTIDE SEQUENCE</scope>
    <source>
        <strain evidence="19">MF-1</strain>
    </source>
</reference>
<evidence type="ECO:0000259" key="18">
    <source>
        <dbReference type="PROSITE" id="PS50089"/>
    </source>
</evidence>
<evidence type="ECO:0000256" key="9">
    <source>
        <dbReference type="ARBA" id="ARBA00022771"/>
    </source>
</evidence>
<evidence type="ECO:0000256" key="14">
    <source>
        <dbReference type="PROSITE-ProRule" id="PRU00175"/>
    </source>
</evidence>
<comment type="caution">
    <text evidence="19">The sequence shown here is derived from an EMBL/GenBank/DDBJ whole genome shotgun (WGS) entry which is preliminary data.</text>
</comment>
<organism evidence="19 20">
    <name type="scientific">Austropuccinia psidii MF-1</name>
    <dbReference type="NCBI Taxonomy" id="1389203"/>
    <lineage>
        <taxon>Eukaryota</taxon>
        <taxon>Fungi</taxon>
        <taxon>Dikarya</taxon>
        <taxon>Basidiomycota</taxon>
        <taxon>Pucciniomycotina</taxon>
        <taxon>Pucciniomycetes</taxon>
        <taxon>Pucciniales</taxon>
        <taxon>Sphaerophragmiaceae</taxon>
        <taxon>Austropuccinia</taxon>
    </lineage>
</organism>
<evidence type="ECO:0000256" key="1">
    <source>
        <dbReference type="ARBA" id="ARBA00000900"/>
    </source>
</evidence>
<feature type="transmembrane region" description="Helical" evidence="16">
    <location>
        <begin position="462"/>
        <end position="479"/>
    </location>
</feature>
<keyword evidence="12 16" id="KW-1133">Transmembrane helix</keyword>
<dbReference type="Gene3D" id="3.30.40.10">
    <property type="entry name" value="Zinc/RING finger domain, C3HC4 (zinc finger)"/>
    <property type="match status" value="1"/>
</dbReference>
<dbReference type="GO" id="GO:0044695">
    <property type="term" value="C:Dsc E3 ubiquitin ligase complex"/>
    <property type="evidence" value="ECO:0007669"/>
    <property type="project" value="TreeGrafter"/>
</dbReference>
<dbReference type="GO" id="GO:0061630">
    <property type="term" value="F:ubiquitin protein ligase activity"/>
    <property type="evidence" value="ECO:0007669"/>
    <property type="project" value="UniProtKB-EC"/>
</dbReference>
<dbReference type="EMBL" id="AVOT02023763">
    <property type="protein sequence ID" value="MBW0514010.1"/>
    <property type="molecule type" value="Genomic_DNA"/>
</dbReference>
<evidence type="ECO:0000256" key="6">
    <source>
        <dbReference type="ARBA" id="ARBA00022692"/>
    </source>
</evidence>
<comment type="catalytic activity">
    <reaction evidence="1">
        <text>S-ubiquitinyl-[E2 ubiquitin-conjugating enzyme]-L-cysteine + [acceptor protein]-L-lysine = [E2 ubiquitin-conjugating enzyme]-L-cysteine + N(6)-ubiquitinyl-[acceptor protein]-L-lysine.</text>
        <dbReference type="EC" id="2.3.2.27"/>
    </reaction>
</comment>
<dbReference type="EC" id="2.3.2.27" evidence="4"/>
<evidence type="ECO:0000256" key="5">
    <source>
        <dbReference type="ARBA" id="ARBA00022679"/>
    </source>
</evidence>
<feature type="region of interest" description="Disordered" evidence="15">
    <location>
        <begin position="329"/>
        <end position="349"/>
    </location>
</feature>
<evidence type="ECO:0000256" key="13">
    <source>
        <dbReference type="ARBA" id="ARBA00023136"/>
    </source>
</evidence>
<feature type="transmembrane region" description="Helical" evidence="16">
    <location>
        <begin position="491"/>
        <end position="512"/>
    </location>
</feature>
<comment type="subcellular location">
    <subcellularLocation>
        <location evidence="2">Endomembrane system</location>
        <topology evidence="2">Multi-pass membrane protein</topology>
    </subcellularLocation>
</comment>
<evidence type="ECO:0000256" key="4">
    <source>
        <dbReference type="ARBA" id="ARBA00012483"/>
    </source>
</evidence>
<evidence type="ECO:0000256" key="10">
    <source>
        <dbReference type="ARBA" id="ARBA00022786"/>
    </source>
</evidence>
<evidence type="ECO:0000256" key="12">
    <source>
        <dbReference type="ARBA" id="ARBA00022989"/>
    </source>
</evidence>
<dbReference type="InterPro" id="IPR001841">
    <property type="entry name" value="Znf_RING"/>
</dbReference>
<evidence type="ECO:0000313" key="19">
    <source>
        <dbReference type="EMBL" id="MBW0514010.1"/>
    </source>
</evidence>
<keyword evidence="10" id="KW-0833">Ubl conjugation pathway</keyword>
<gene>
    <name evidence="19" type="ORF">O181_053725</name>
</gene>
<keyword evidence="8 17" id="KW-0732">Signal</keyword>
<dbReference type="SMART" id="SM00184">
    <property type="entry name" value="RING"/>
    <property type="match status" value="1"/>
</dbReference>
<dbReference type="AlphaFoldDB" id="A0A9Q3E7D9"/>
<feature type="chain" id="PRO_5040246737" description="RING-type E3 ubiquitin transferase" evidence="17">
    <location>
        <begin position="36"/>
        <end position="806"/>
    </location>
</feature>
<dbReference type="InterPro" id="IPR021319">
    <property type="entry name" value="DUF2921"/>
</dbReference>
<feature type="domain" description="RING-type" evidence="18">
    <location>
        <begin position="733"/>
        <end position="800"/>
    </location>
</feature>
<feature type="transmembrane region" description="Helical" evidence="16">
    <location>
        <begin position="667"/>
        <end position="685"/>
    </location>
</feature>
<evidence type="ECO:0000313" key="20">
    <source>
        <dbReference type="Proteomes" id="UP000765509"/>
    </source>
</evidence>
<dbReference type="OrthoDB" id="9984778at2759"/>
<accession>A0A9Q3E7D9</accession>
<dbReference type="SUPFAM" id="SSF57850">
    <property type="entry name" value="RING/U-box"/>
    <property type="match status" value="1"/>
</dbReference>
<dbReference type="PROSITE" id="PS50089">
    <property type="entry name" value="ZF_RING_2"/>
    <property type="match status" value="1"/>
</dbReference>
<evidence type="ECO:0000256" key="3">
    <source>
        <dbReference type="ARBA" id="ARBA00004906"/>
    </source>
</evidence>
<evidence type="ECO:0000256" key="15">
    <source>
        <dbReference type="SAM" id="MobiDB-lite"/>
    </source>
</evidence>
<keyword evidence="11" id="KW-0862">Zinc</keyword>
<evidence type="ECO:0000256" key="2">
    <source>
        <dbReference type="ARBA" id="ARBA00004127"/>
    </source>
</evidence>
<dbReference type="PANTHER" id="PTHR22763:SF162">
    <property type="entry name" value="TRANSMEMBRANE E3 UBIQUITIN-PROTEIN LIGASE 1"/>
    <property type="match status" value="1"/>
</dbReference>
<feature type="signal peptide" evidence="17">
    <location>
        <begin position="1"/>
        <end position="35"/>
    </location>
</feature>
<keyword evidence="7" id="KW-0479">Metal-binding</keyword>
<keyword evidence="20" id="KW-1185">Reference proteome</keyword>
<keyword evidence="5" id="KW-0808">Transferase</keyword>
<dbReference type="Pfam" id="PF11145">
    <property type="entry name" value="DUF2921"/>
    <property type="match status" value="2"/>
</dbReference>
<proteinExistence type="predicted"/>
<comment type="pathway">
    <text evidence="3">Protein modification; protein ubiquitination.</text>
</comment>
<dbReference type="GO" id="GO:0012505">
    <property type="term" value="C:endomembrane system"/>
    <property type="evidence" value="ECO:0007669"/>
    <property type="project" value="UniProtKB-SubCell"/>
</dbReference>
<keyword evidence="9 14" id="KW-0863">Zinc-finger</keyword>
<evidence type="ECO:0000256" key="17">
    <source>
        <dbReference type="SAM" id="SignalP"/>
    </source>
</evidence>
<dbReference type="Proteomes" id="UP000765509">
    <property type="component" value="Unassembled WGS sequence"/>
</dbReference>
<dbReference type="InterPro" id="IPR050731">
    <property type="entry name" value="HRD1_E3_ubiq-ligases"/>
</dbReference>
<dbReference type="GO" id="GO:0008270">
    <property type="term" value="F:zinc ion binding"/>
    <property type="evidence" value="ECO:0007669"/>
    <property type="project" value="UniProtKB-KW"/>
</dbReference>
<keyword evidence="6 16" id="KW-0812">Transmembrane</keyword>
<dbReference type="Pfam" id="PF13639">
    <property type="entry name" value="zf-RING_2"/>
    <property type="match status" value="1"/>
</dbReference>
<keyword evidence="13 16" id="KW-0472">Membrane</keyword>
<evidence type="ECO:0000256" key="7">
    <source>
        <dbReference type="ARBA" id="ARBA00022723"/>
    </source>
</evidence>